<dbReference type="Proteomes" id="UP000295511">
    <property type="component" value="Unassembled WGS sequence"/>
</dbReference>
<comment type="caution">
    <text evidence="3">The sequence shown here is derived from an EMBL/GenBank/DDBJ whole genome shotgun (WGS) entry which is preliminary data.</text>
</comment>
<keyword evidence="2" id="KW-1133">Transmembrane helix</keyword>
<protein>
    <submittedName>
        <fullName evidence="3">Uncharacterized protein</fullName>
    </submittedName>
</protein>
<feature type="region of interest" description="Disordered" evidence="1">
    <location>
        <begin position="257"/>
        <end position="276"/>
    </location>
</feature>
<reference evidence="3 4" key="1">
    <citation type="submission" date="2019-03" db="EMBL/GenBank/DDBJ databases">
        <title>Whole genome sequence of Arthrobacter sp JH1-1.</title>
        <authorList>
            <person name="Trinh H.N."/>
        </authorList>
    </citation>
    <scope>NUCLEOTIDE SEQUENCE [LARGE SCALE GENOMIC DNA]</scope>
    <source>
        <strain evidence="3 4">JH1-1</strain>
    </source>
</reference>
<evidence type="ECO:0000313" key="3">
    <source>
        <dbReference type="EMBL" id="TDF91555.1"/>
    </source>
</evidence>
<sequence>MKRDTDEHMPSLPEETIPGVTSPPPAEGEKNPRGRRPHRKSTPVVVIACLAVLCGAGAWAFLPQVLNNGQQEQAAATTQPATIATATARPTPTLRLTDYTEPVHGFTVKFLSPPSHSRMTLALTAETTSTADVYSPENSGQSVTALPLPCMDPAHTTEVLQATLDATVKNSADSGKPGSAPPTMETRELTTVQSFPAVRANFTYTDYDGRTLRAQILTIMHGSTIIQVLALSGSSPDPLLDSGQKTFMESLRFLDRPAPGAPVCTDPSQLPGVSAG</sequence>
<dbReference type="EMBL" id="SMRU01000029">
    <property type="protein sequence ID" value="TDF91555.1"/>
    <property type="molecule type" value="Genomic_DNA"/>
</dbReference>
<dbReference type="AlphaFoldDB" id="A0A4R5KAL1"/>
<feature type="transmembrane region" description="Helical" evidence="2">
    <location>
        <begin position="43"/>
        <end position="62"/>
    </location>
</feature>
<keyword evidence="4" id="KW-1185">Reference proteome</keyword>
<evidence type="ECO:0000256" key="1">
    <source>
        <dbReference type="SAM" id="MobiDB-lite"/>
    </source>
</evidence>
<evidence type="ECO:0000256" key="2">
    <source>
        <dbReference type="SAM" id="Phobius"/>
    </source>
</evidence>
<dbReference type="OrthoDB" id="4956254at2"/>
<organism evidence="3 4">
    <name type="scientific">Arthrobacter terricola</name>
    <dbReference type="NCBI Taxonomy" id="2547396"/>
    <lineage>
        <taxon>Bacteria</taxon>
        <taxon>Bacillati</taxon>
        <taxon>Actinomycetota</taxon>
        <taxon>Actinomycetes</taxon>
        <taxon>Micrococcales</taxon>
        <taxon>Micrococcaceae</taxon>
        <taxon>Arthrobacter</taxon>
    </lineage>
</organism>
<feature type="region of interest" description="Disordered" evidence="1">
    <location>
        <begin position="1"/>
        <end position="40"/>
    </location>
</feature>
<proteinExistence type="predicted"/>
<keyword evidence="2" id="KW-0812">Transmembrane</keyword>
<name>A0A4R5KAL1_9MICC</name>
<dbReference type="RefSeq" id="WP_133206146.1">
    <property type="nucleotide sequence ID" value="NZ_SMRU01000029.1"/>
</dbReference>
<gene>
    <name evidence="3" type="ORF">E1809_20735</name>
</gene>
<accession>A0A4R5KAL1</accession>
<evidence type="ECO:0000313" key="4">
    <source>
        <dbReference type="Proteomes" id="UP000295511"/>
    </source>
</evidence>
<keyword evidence="2" id="KW-0472">Membrane</keyword>